<sequence length="106" mass="11632">MAAEATGGEVIDDAALFGLQFDTDALDQKRAHSAIWRCNLPSLNAFLAAQTQWRALAQADGSRFWIGLDYAAVEPALRLEGLDLTPAEWIGFRIIEDAARTALNER</sequence>
<dbReference type="EMBL" id="PVUF01000004">
    <property type="protein sequence ID" value="PRZ48351.1"/>
    <property type="molecule type" value="Genomic_DNA"/>
</dbReference>
<reference evidence="1 2" key="1">
    <citation type="submission" date="2018-03" db="EMBL/GenBank/DDBJ databases">
        <title>Genomic Encyclopedia of Archaeal and Bacterial Type Strains, Phase II (KMG-II): from individual species to whole genera.</title>
        <authorList>
            <person name="Goeker M."/>
        </authorList>
    </citation>
    <scope>NUCLEOTIDE SEQUENCE [LARGE SCALE GENOMIC DNA]</scope>
    <source>
        <strain evidence="1 2">DSM 25328</strain>
    </source>
</reference>
<comment type="caution">
    <text evidence="1">The sequence shown here is derived from an EMBL/GenBank/DDBJ whole genome shotgun (WGS) entry which is preliminary data.</text>
</comment>
<dbReference type="Pfam" id="PF08809">
    <property type="entry name" value="DUF1799"/>
    <property type="match status" value="1"/>
</dbReference>
<evidence type="ECO:0000313" key="2">
    <source>
        <dbReference type="Proteomes" id="UP000237718"/>
    </source>
</evidence>
<dbReference type="AlphaFoldDB" id="A0A2T1AID0"/>
<evidence type="ECO:0000313" key="1">
    <source>
        <dbReference type="EMBL" id="PRZ48351.1"/>
    </source>
</evidence>
<gene>
    <name evidence="1" type="ORF">CLV89_104179</name>
</gene>
<accession>A0A2T1AID0</accession>
<dbReference type="Proteomes" id="UP000237718">
    <property type="component" value="Unassembled WGS sequence"/>
</dbReference>
<protein>
    <submittedName>
        <fullName evidence="1">Uncharacterized protein DUF1799</fullName>
    </submittedName>
</protein>
<dbReference type="InterPro" id="IPR014915">
    <property type="entry name" value="Phage_TLS_TfmB"/>
</dbReference>
<name>A0A2T1AID0_TRISK</name>
<organism evidence="1 2">
    <name type="scientific">Tritonibacter scottomollicae</name>
    <name type="common">Epibacterium scottomollicae</name>
    <dbReference type="NCBI Taxonomy" id="483013"/>
    <lineage>
        <taxon>Bacteria</taxon>
        <taxon>Pseudomonadati</taxon>
        <taxon>Pseudomonadota</taxon>
        <taxon>Alphaproteobacteria</taxon>
        <taxon>Rhodobacterales</taxon>
        <taxon>Paracoccaceae</taxon>
        <taxon>Tritonibacter</taxon>
    </lineage>
</organism>
<dbReference type="RefSeq" id="WP_243394973.1">
    <property type="nucleotide sequence ID" value="NZ_PVUF01000004.1"/>
</dbReference>
<proteinExistence type="predicted"/>